<comment type="caution">
    <text evidence="8">The sequence shown here is derived from an EMBL/GenBank/DDBJ whole genome shotgun (WGS) entry which is preliminary data.</text>
</comment>
<name>A0A919MGV4_9ACTN</name>
<evidence type="ECO:0000256" key="4">
    <source>
        <dbReference type="ARBA" id="ARBA00022989"/>
    </source>
</evidence>
<dbReference type="InterPro" id="IPR036259">
    <property type="entry name" value="MFS_trans_sf"/>
</dbReference>
<feature type="region of interest" description="Disordered" evidence="6">
    <location>
        <begin position="1"/>
        <end position="24"/>
    </location>
</feature>
<dbReference type="Proteomes" id="UP000598174">
    <property type="component" value="Unassembled WGS sequence"/>
</dbReference>
<dbReference type="GO" id="GO:0005886">
    <property type="term" value="C:plasma membrane"/>
    <property type="evidence" value="ECO:0007669"/>
    <property type="project" value="UniProtKB-SubCell"/>
</dbReference>
<keyword evidence="3 7" id="KW-0812">Transmembrane</keyword>
<dbReference type="SUPFAM" id="SSF103473">
    <property type="entry name" value="MFS general substrate transporter"/>
    <property type="match status" value="1"/>
</dbReference>
<dbReference type="Pfam" id="PF07690">
    <property type="entry name" value="MFS_1"/>
    <property type="match status" value="1"/>
</dbReference>
<keyword evidence="5 7" id="KW-0472">Membrane</keyword>
<evidence type="ECO:0000256" key="7">
    <source>
        <dbReference type="SAM" id="Phobius"/>
    </source>
</evidence>
<evidence type="ECO:0000313" key="8">
    <source>
        <dbReference type="EMBL" id="GIE14254.1"/>
    </source>
</evidence>
<feature type="transmembrane region" description="Helical" evidence="7">
    <location>
        <begin position="398"/>
        <end position="418"/>
    </location>
</feature>
<comment type="subcellular location">
    <subcellularLocation>
        <location evidence="1">Cell membrane</location>
        <topology evidence="1">Multi-pass membrane protein</topology>
    </subcellularLocation>
</comment>
<dbReference type="Gene3D" id="1.20.1250.20">
    <property type="entry name" value="MFS general substrate transporter like domains"/>
    <property type="match status" value="1"/>
</dbReference>
<feature type="transmembrane region" description="Helical" evidence="7">
    <location>
        <begin position="368"/>
        <end position="392"/>
    </location>
</feature>
<evidence type="ECO:0000256" key="6">
    <source>
        <dbReference type="SAM" id="MobiDB-lite"/>
    </source>
</evidence>
<evidence type="ECO:0000256" key="5">
    <source>
        <dbReference type="ARBA" id="ARBA00023136"/>
    </source>
</evidence>
<accession>A0A919MGV4</accession>
<feature type="transmembrane region" description="Helical" evidence="7">
    <location>
        <begin position="242"/>
        <end position="266"/>
    </location>
</feature>
<sequence>MTGRTRPPPAPLAPGTGQNRVSEPGGDVRRFWSAYAVSALGSGIGAGALPLVAIFLLDASDWQVSLLAVLGGLAGVAMAVPLGPWIEFHYKRPTLIAADLIRFAALSSIPAAAWLDVLSYGQLCTVAVVQTAAMIMSNAASQPYLKALVPACERARVNSRLETTTWTTGALGPPVGGLLVSVTSPVASIGIDAISYLLAAFGWRRIRRPEPPPPTSGGRKRWLVDTVAGWQYILAHRTLRQLFFNALLFGGCIMASTPLIAVYLLRDLHFNALQYGIALGVPCAAGVAGSLLAPAIIRRVGLGRTLLYGGAARCLWMGPILLAPPTTAGLVLIIASDSALLLCAGIFNPAFATCRMAITPDTHLSRVVGAWAMTSKVVQPVCIAAAGVLAAAAGIRTAIAVLAVVLLGSAALLPWTALHHPAEPNVPDAMGSL</sequence>
<dbReference type="RefSeq" id="WP_203820658.1">
    <property type="nucleotide sequence ID" value="NZ_BAAABP010000015.1"/>
</dbReference>
<dbReference type="PANTHER" id="PTHR23513">
    <property type="entry name" value="INTEGRAL MEMBRANE EFFLUX PROTEIN-RELATED"/>
    <property type="match status" value="1"/>
</dbReference>
<dbReference type="GO" id="GO:0022857">
    <property type="term" value="F:transmembrane transporter activity"/>
    <property type="evidence" value="ECO:0007669"/>
    <property type="project" value="InterPro"/>
</dbReference>
<keyword evidence="4 7" id="KW-1133">Transmembrane helix</keyword>
<dbReference type="EMBL" id="BOMM01000052">
    <property type="protein sequence ID" value="GIE14254.1"/>
    <property type="molecule type" value="Genomic_DNA"/>
</dbReference>
<gene>
    <name evidence="8" type="ORF">Afe05nite_60940</name>
</gene>
<dbReference type="InterPro" id="IPR011701">
    <property type="entry name" value="MFS"/>
</dbReference>
<organism evidence="8 9">
    <name type="scientific">Paractinoplanes ferrugineus</name>
    <dbReference type="NCBI Taxonomy" id="113564"/>
    <lineage>
        <taxon>Bacteria</taxon>
        <taxon>Bacillati</taxon>
        <taxon>Actinomycetota</taxon>
        <taxon>Actinomycetes</taxon>
        <taxon>Micromonosporales</taxon>
        <taxon>Micromonosporaceae</taxon>
        <taxon>Paractinoplanes</taxon>
    </lineage>
</organism>
<feature type="transmembrane region" description="Helical" evidence="7">
    <location>
        <begin position="62"/>
        <end position="83"/>
    </location>
</feature>
<feature type="transmembrane region" description="Helical" evidence="7">
    <location>
        <begin position="32"/>
        <end position="56"/>
    </location>
</feature>
<reference evidence="8" key="1">
    <citation type="submission" date="2021-01" db="EMBL/GenBank/DDBJ databases">
        <title>Whole genome shotgun sequence of Actinoplanes ferrugineus NBRC 15555.</title>
        <authorList>
            <person name="Komaki H."/>
            <person name="Tamura T."/>
        </authorList>
    </citation>
    <scope>NUCLEOTIDE SEQUENCE</scope>
    <source>
        <strain evidence="8">NBRC 15555</strain>
    </source>
</reference>
<feature type="compositionally biased region" description="Pro residues" evidence="6">
    <location>
        <begin position="1"/>
        <end position="12"/>
    </location>
</feature>
<keyword evidence="2" id="KW-1003">Cell membrane</keyword>
<protein>
    <submittedName>
        <fullName evidence="8">MFS transporter</fullName>
    </submittedName>
</protein>
<evidence type="ECO:0000313" key="9">
    <source>
        <dbReference type="Proteomes" id="UP000598174"/>
    </source>
</evidence>
<feature type="transmembrane region" description="Helical" evidence="7">
    <location>
        <begin position="272"/>
        <end position="293"/>
    </location>
</feature>
<evidence type="ECO:0000256" key="2">
    <source>
        <dbReference type="ARBA" id="ARBA00022475"/>
    </source>
</evidence>
<dbReference type="AlphaFoldDB" id="A0A919MGV4"/>
<dbReference type="PANTHER" id="PTHR23513:SF6">
    <property type="entry name" value="MAJOR FACILITATOR SUPERFAMILY ASSOCIATED DOMAIN-CONTAINING PROTEIN"/>
    <property type="match status" value="1"/>
</dbReference>
<keyword evidence="9" id="KW-1185">Reference proteome</keyword>
<dbReference type="CDD" id="cd06173">
    <property type="entry name" value="MFS_MefA_like"/>
    <property type="match status" value="1"/>
</dbReference>
<feature type="transmembrane region" description="Helical" evidence="7">
    <location>
        <begin position="175"/>
        <end position="199"/>
    </location>
</feature>
<proteinExistence type="predicted"/>
<evidence type="ECO:0000256" key="1">
    <source>
        <dbReference type="ARBA" id="ARBA00004651"/>
    </source>
</evidence>
<evidence type="ECO:0000256" key="3">
    <source>
        <dbReference type="ARBA" id="ARBA00022692"/>
    </source>
</evidence>